<keyword evidence="3" id="KW-1185">Reference proteome</keyword>
<dbReference type="HOGENOM" id="CLU_1225057_0_0_1"/>
<evidence type="ECO:0000313" key="2">
    <source>
        <dbReference type="EMBL" id="EEU47121.1"/>
    </source>
</evidence>
<protein>
    <submittedName>
        <fullName evidence="2">Uncharacterized protein</fullName>
    </submittedName>
</protein>
<proteinExistence type="predicted"/>
<gene>
    <name evidence="2" type="ORF">NECHADRAFT_78232</name>
</gene>
<dbReference type="EMBL" id="GG698897">
    <property type="protein sequence ID" value="EEU47121.1"/>
    <property type="molecule type" value="Genomic_DNA"/>
</dbReference>
<evidence type="ECO:0000256" key="1">
    <source>
        <dbReference type="SAM" id="MobiDB-lite"/>
    </source>
</evidence>
<accession>C7YNH5</accession>
<reference evidence="2 3" key="1">
    <citation type="journal article" date="2009" name="PLoS Genet.">
        <title>The genome of Nectria haematococca: contribution of supernumerary chromosomes to gene expansion.</title>
        <authorList>
            <person name="Coleman J.J."/>
            <person name="Rounsley S.D."/>
            <person name="Rodriguez-Carres M."/>
            <person name="Kuo A."/>
            <person name="Wasmann C.C."/>
            <person name="Grimwood J."/>
            <person name="Schmutz J."/>
            <person name="Taga M."/>
            <person name="White G.J."/>
            <person name="Zhou S."/>
            <person name="Schwartz D.C."/>
            <person name="Freitag M."/>
            <person name="Ma L.J."/>
            <person name="Danchin E.G."/>
            <person name="Henrissat B."/>
            <person name="Coutinho P.M."/>
            <person name="Nelson D.R."/>
            <person name="Straney D."/>
            <person name="Napoli C.A."/>
            <person name="Barker B.M."/>
            <person name="Gribskov M."/>
            <person name="Rep M."/>
            <person name="Kroken S."/>
            <person name="Molnar I."/>
            <person name="Rensing C."/>
            <person name="Kennell J.C."/>
            <person name="Zamora J."/>
            <person name="Farman M.L."/>
            <person name="Selker E.U."/>
            <person name="Salamov A."/>
            <person name="Shapiro H."/>
            <person name="Pangilinan J."/>
            <person name="Lindquist E."/>
            <person name="Lamers C."/>
            <person name="Grigoriev I.V."/>
            <person name="Geiser D.M."/>
            <person name="Covert S.F."/>
            <person name="Temporini E."/>
            <person name="Vanetten H.D."/>
        </authorList>
    </citation>
    <scope>NUCLEOTIDE SEQUENCE [LARGE SCALE GENOMIC DNA]</scope>
    <source>
        <strain evidence="3">ATCC MYA-4622 / CBS 123669 / FGSC 9596 / NRRL 45880 / 77-13-4</strain>
    </source>
</reference>
<dbReference type="VEuPathDB" id="FungiDB:NECHADRAFT_78232"/>
<dbReference type="Proteomes" id="UP000005206">
    <property type="component" value="Chromosome 3"/>
</dbReference>
<dbReference type="GeneID" id="9664407"/>
<dbReference type="OrthoDB" id="5073785at2759"/>
<dbReference type="RefSeq" id="XP_003052834.1">
    <property type="nucleotide sequence ID" value="XM_003052788.1"/>
</dbReference>
<sequence>MNWFRRDQASSPEKSQEDPPPYDDDSPSAPEKIIASDSSDMVASGPPTIAGKRVDYCIDWSKPHFSAKYCNPGLLGVWPYEPSFRRDFGLLFRERASRNQMTSLHPGERKHKESFWMRYLAFSTPEPLQEKPLHSRSWVAEVAVGHKDEEWLKDHDFRTTLSPQNIEIAEIDQRTAPGRCKKVVMFRRGILYGNDMTGQRVEAWRDEFTKSFGAFIEPMLSYQQYC</sequence>
<dbReference type="AlphaFoldDB" id="C7YNH5"/>
<dbReference type="InParanoid" id="C7YNH5"/>
<name>C7YNH5_FUSV7</name>
<dbReference type="KEGG" id="nhe:NECHADRAFT_78232"/>
<evidence type="ECO:0000313" key="3">
    <source>
        <dbReference type="Proteomes" id="UP000005206"/>
    </source>
</evidence>
<organism evidence="2 3">
    <name type="scientific">Fusarium vanettenii (strain ATCC MYA-4622 / CBS 123669 / FGSC 9596 / NRRL 45880 / 77-13-4)</name>
    <name type="common">Fusarium solani subsp. pisi</name>
    <dbReference type="NCBI Taxonomy" id="660122"/>
    <lineage>
        <taxon>Eukaryota</taxon>
        <taxon>Fungi</taxon>
        <taxon>Dikarya</taxon>
        <taxon>Ascomycota</taxon>
        <taxon>Pezizomycotina</taxon>
        <taxon>Sordariomycetes</taxon>
        <taxon>Hypocreomycetidae</taxon>
        <taxon>Hypocreales</taxon>
        <taxon>Nectriaceae</taxon>
        <taxon>Fusarium</taxon>
        <taxon>Fusarium solani species complex</taxon>
        <taxon>Fusarium vanettenii</taxon>
    </lineage>
</organism>
<feature type="region of interest" description="Disordered" evidence="1">
    <location>
        <begin position="1"/>
        <end position="44"/>
    </location>
</feature>